<keyword evidence="1" id="KW-0723">Serine/threonine-protein kinase</keyword>
<feature type="domain" description="Histidine kinase/HSP90-like ATPase" evidence="2">
    <location>
        <begin position="31"/>
        <end position="145"/>
    </location>
</feature>
<keyword evidence="3" id="KW-0547">Nucleotide-binding</keyword>
<proteinExistence type="predicted"/>
<keyword evidence="1" id="KW-0808">Transferase</keyword>
<dbReference type="InterPro" id="IPR003594">
    <property type="entry name" value="HATPase_dom"/>
</dbReference>
<accession>A0ABW7AEM8</accession>
<dbReference type="PANTHER" id="PTHR35526:SF3">
    <property type="entry name" value="ANTI-SIGMA-F FACTOR RSBW"/>
    <property type="match status" value="1"/>
</dbReference>
<dbReference type="RefSeq" id="WP_393166124.1">
    <property type="nucleotide sequence ID" value="NZ_JBICRM010000008.1"/>
</dbReference>
<gene>
    <name evidence="3" type="ORF">ACFLIM_16435</name>
</gene>
<sequence>MAVAAITNVQNATKPPNGATRISTARLYRDPRAPQRARQLLTEWLGKGDELLPDALQIVSELVTNGVIHPSKGLGREWLVLSASRGEGFILLEVTDPGVVGPVSQFRLRMPDITAESGRGLSLVAAYSKDWGTYTTEASRRVVWAVLAYPTE</sequence>
<evidence type="ECO:0000256" key="1">
    <source>
        <dbReference type="ARBA" id="ARBA00022527"/>
    </source>
</evidence>
<dbReference type="PANTHER" id="PTHR35526">
    <property type="entry name" value="ANTI-SIGMA-F FACTOR RSBW-RELATED"/>
    <property type="match status" value="1"/>
</dbReference>
<comment type="caution">
    <text evidence="3">The sequence shown here is derived from an EMBL/GenBank/DDBJ whole genome shotgun (WGS) entry which is preliminary data.</text>
</comment>
<keyword evidence="3" id="KW-0067">ATP-binding</keyword>
<organism evidence="3 4">
    <name type="scientific">Nonomuraea marmarensis</name>
    <dbReference type="NCBI Taxonomy" id="3351344"/>
    <lineage>
        <taxon>Bacteria</taxon>
        <taxon>Bacillati</taxon>
        <taxon>Actinomycetota</taxon>
        <taxon>Actinomycetes</taxon>
        <taxon>Streptosporangiales</taxon>
        <taxon>Streptosporangiaceae</taxon>
        <taxon>Nonomuraea</taxon>
    </lineage>
</organism>
<evidence type="ECO:0000313" key="3">
    <source>
        <dbReference type="EMBL" id="MFG1704775.1"/>
    </source>
</evidence>
<reference evidence="3 4" key="1">
    <citation type="submission" date="2024-10" db="EMBL/GenBank/DDBJ databases">
        <authorList>
            <person name="Topkara A.R."/>
            <person name="Saygin H."/>
        </authorList>
    </citation>
    <scope>NUCLEOTIDE SEQUENCE [LARGE SCALE GENOMIC DNA]</scope>
    <source>
        <strain evidence="3 4">M3C6</strain>
    </source>
</reference>
<dbReference type="SUPFAM" id="SSF55874">
    <property type="entry name" value="ATPase domain of HSP90 chaperone/DNA topoisomerase II/histidine kinase"/>
    <property type="match status" value="1"/>
</dbReference>
<dbReference type="Pfam" id="PF13581">
    <property type="entry name" value="HATPase_c_2"/>
    <property type="match status" value="1"/>
</dbReference>
<dbReference type="InterPro" id="IPR036890">
    <property type="entry name" value="HATPase_C_sf"/>
</dbReference>
<name>A0ABW7AEM8_9ACTN</name>
<dbReference type="Proteomes" id="UP001603978">
    <property type="component" value="Unassembled WGS sequence"/>
</dbReference>
<protein>
    <submittedName>
        <fullName evidence="3">ATP-binding protein</fullName>
    </submittedName>
</protein>
<dbReference type="EMBL" id="JBICRM010000008">
    <property type="protein sequence ID" value="MFG1704775.1"/>
    <property type="molecule type" value="Genomic_DNA"/>
</dbReference>
<dbReference type="InterPro" id="IPR050267">
    <property type="entry name" value="Anti-sigma-factor_SerPK"/>
</dbReference>
<dbReference type="CDD" id="cd16936">
    <property type="entry name" value="HATPase_RsbW-like"/>
    <property type="match status" value="1"/>
</dbReference>
<keyword evidence="4" id="KW-1185">Reference proteome</keyword>
<evidence type="ECO:0000259" key="2">
    <source>
        <dbReference type="Pfam" id="PF13581"/>
    </source>
</evidence>
<evidence type="ECO:0000313" key="4">
    <source>
        <dbReference type="Proteomes" id="UP001603978"/>
    </source>
</evidence>
<dbReference type="GO" id="GO:0005524">
    <property type="term" value="F:ATP binding"/>
    <property type="evidence" value="ECO:0007669"/>
    <property type="project" value="UniProtKB-KW"/>
</dbReference>
<keyword evidence="1" id="KW-0418">Kinase</keyword>
<dbReference type="Gene3D" id="3.30.565.10">
    <property type="entry name" value="Histidine kinase-like ATPase, C-terminal domain"/>
    <property type="match status" value="1"/>
</dbReference>